<dbReference type="PANTHER" id="PTHR43191">
    <property type="entry name" value="RRNA METHYLTRANSFERASE 3"/>
    <property type="match status" value="1"/>
</dbReference>
<keyword evidence="3 6" id="KW-0808">Transferase</keyword>
<dbReference type="Gene3D" id="3.40.1280.10">
    <property type="match status" value="1"/>
</dbReference>
<reference evidence="6 7" key="1">
    <citation type="submission" date="2019-06" db="EMBL/GenBank/DDBJ databases">
        <title>Flavobacteriaceae Paucihalobacterium erythroidium CWB-1, complete genome.</title>
        <authorList>
            <person name="Wu S."/>
        </authorList>
    </citation>
    <scope>NUCLEOTIDE SEQUENCE [LARGE SCALE GENOMIC DNA]</scope>
    <source>
        <strain evidence="6 7">CWB-1</strain>
    </source>
</reference>
<keyword evidence="2 6" id="KW-0489">Methyltransferase</keyword>
<keyword evidence="7" id="KW-1185">Reference proteome</keyword>
<comment type="caution">
    <text evidence="6">The sequence shown here is derived from an EMBL/GenBank/DDBJ whole genome shotgun (WGS) entry which is preliminary data.</text>
</comment>
<dbReference type="Pfam" id="PF00588">
    <property type="entry name" value="SpoU_methylase"/>
    <property type="match status" value="1"/>
</dbReference>
<name>A0A506PR86_9FLAO</name>
<dbReference type="InterPro" id="IPR029064">
    <property type="entry name" value="Ribosomal_eL30-like_sf"/>
</dbReference>
<dbReference type="RefSeq" id="WP_140988724.1">
    <property type="nucleotide sequence ID" value="NZ_VHIQ01000001.1"/>
</dbReference>
<gene>
    <name evidence="6" type="ORF">FJ651_02035</name>
</gene>
<protein>
    <submittedName>
        <fullName evidence="6">RNA methyltransferase</fullName>
    </submittedName>
</protein>
<dbReference type="InterPro" id="IPR029026">
    <property type="entry name" value="tRNA_m1G_MTases_N"/>
</dbReference>
<evidence type="ECO:0000259" key="4">
    <source>
        <dbReference type="Pfam" id="PF00588"/>
    </source>
</evidence>
<dbReference type="EMBL" id="VHIQ01000001">
    <property type="protein sequence ID" value="TPV35715.1"/>
    <property type="molecule type" value="Genomic_DNA"/>
</dbReference>
<feature type="domain" description="MRM3-like substrate binding" evidence="5">
    <location>
        <begin position="5"/>
        <end position="81"/>
    </location>
</feature>
<dbReference type="Pfam" id="PF22435">
    <property type="entry name" value="MRM3-like_sub_bind"/>
    <property type="match status" value="1"/>
</dbReference>
<evidence type="ECO:0000313" key="6">
    <source>
        <dbReference type="EMBL" id="TPV35715.1"/>
    </source>
</evidence>
<proteinExistence type="inferred from homology"/>
<evidence type="ECO:0000256" key="2">
    <source>
        <dbReference type="ARBA" id="ARBA00022603"/>
    </source>
</evidence>
<dbReference type="InterPro" id="IPR029028">
    <property type="entry name" value="Alpha/beta_knot_MTases"/>
</dbReference>
<accession>A0A506PR86</accession>
<feature type="domain" description="tRNA/rRNA methyltransferase SpoU type" evidence="4">
    <location>
        <begin position="96"/>
        <end position="233"/>
    </location>
</feature>
<sequence length="241" mass="27019">MLSHNQIKLIRSLKQKKSRQSHRLFVVEGLKSIEEFSHSNYLIKEIYTVDANIADKLGGFLISTKQMSQISFLKTPNVVLALVEIPLPEKFKENGLLLALDDVSDPGNLGTIIRLCDWFGVAHLICSENTVDCYNEKVVQASMGSLTRVQVHYLDLAEFIKQYNGKVFGAFMDGEVIYKQTLPENALVIMGNEGQGISEHIEQLVQEKVCIPQFGSDKPVESLNVATATAIILNEFRRSVY</sequence>
<evidence type="ECO:0000313" key="7">
    <source>
        <dbReference type="Proteomes" id="UP000317332"/>
    </source>
</evidence>
<dbReference type="CDD" id="cd18109">
    <property type="entry name" value="SpoU-like_RNA-MTase"/>
    <property type="match status" value="1"/>
</dbReference>
<dbReference type="GO" id="GO:0008173">
    <property type="term" value="F:RNA methyltransferase activity"/>
    <property type="evidence" value="ECO:0007669"/>
    <property type="project" value="InterPro"/>
</dbReference>
<dbReference type="SUPFAM" id="SSF75217">
    <property type="entry name" value="alpha/beta knot"/>
    <property type="match status" value="1"/>
</dbReference>
<dbReference type="Gene3D" id="3.30.1330.30">
    <property type="match status" value="1"/>
</dbReference>
<dbReference type="OrthoDB" id="9785673at2"/>
<dbReference type="PANTHER" id="PTHR43191:SF2">
    <property type="entry name" value="RRNA METHYLTRANSFERASE 3, MITOCHONDRIAL"/>
    <property type="match status" value="1"/>
</dbReference>
<evidence type="ECO:0000256" key="1">
    <source>
        <dbReference type="ARBA" id="ARBA00007228"/>
    </source>
</evidence>
<dbReference type="Proteomes" id="UP000317332">
    <property type="component" value="Unassembled WGS sequence"/>
</dbReference>
<dbReference type="GO" id="GO:0006396">
    <property type="term" value="P:RNA processing"/>
    <property type="evidence" value="ECO:0007669"/>
    <property type="project" value="InterPro"/>
</dbReference>
<dbReference type="AlphaFoldDB" id="A0A506PR86"/>
<dbReference type="InterPro" id="IPR001537">
    <property type="entry name" value="SpoU_MeTrfase"/>
</dbReference>
<comment type="similarity">
    <text evidence="1">Belongs to the class IV-like SAM-binding methyltransferase superfamily. RNA methyltransferase TrmH family.</text>
</comment>
<dbReference type="SUPFAM" id="SSF55315">
    <property type="entry name" value="L30e-like"/>
    <property type="match status" value="1"/>
</dbReference>
<evidence type="ECO:0000256" key="3">
    <source>
        <dbReference type="ARBA" id="ARBA00022679"/>
    </source>
</evidence>
<dbReference type="GO" id="GO:0003723">
    <property type="term" value="F:RNA binding"/>
    <property type="evidence" value="ECO:0007669"/>
    <property type="project" value="InterPro"/>
</dbReference>
<dbReference type="InterPro" id="IPR051259">
    <property type="entry name" value="rRNA_Methyltransferase"/>
</dbReference>
<evidence type="ECO:0000259" key="5">
    <source>
        <dbReference type="Pfam" id="PF22435"/>
    </source>
</evidence>
<organism evidence="6 7">
    <name type="scientific">Paucihalobacter ruber</name>
    <dbReference type="NCBI Taxonomy" id="2567861"/>
    <lineage>
        <taxon>Bacteria</taxon>
        <taxon>Pseudomonadati</taxon>
        <taxon>Bacteroidota</taxon>
        <taxon>Flavobacteriia</taxon>
        <taxon>Flavobacteriales</taxon>
        <taxon>Flavobacteriaceae</taxon>
        <taxon>Paucihalobacter</taxon>
    </lineage>
</organism>
<dbReference type="InterPro" id="IPR053888">
    <property type="entry name" value="MRM3-like_sub_bind"/>
</dbReference>
<dbReference type="GO" id="GO:0032259">
    <property type="term" value="P:methylation"/>
    <property type="evidence" value="ECO:0007669"/>
    <property type="project" value="UniProtKB-KW"/>
</dbReference>